<evidence type="ECO:0000256" key="3">
    <source>
        <dbReference type="ARBA" id="ARBA00009914"/>
    </source>
</evidence>
<evidence type="ECO:0000256" key="6">
    <source>
        <dbReference type="ARBA" id="ARBA00022776"/>
    </source>
</evidence>
<dbReference type="PANTHER" id="PTHR16040:SF7">
    <property type="entry name" value="AUSTRALIN, ISOFORM A-RELATED"/>
    <property type="match status" value="1"/>
</dbReference>
<dbReference type="InterPro" id="IPR018851">
    <property type="entry name" value="Borealin_N"/>
</dbReference>
<dbReference type="PANTHER" id="PTHR16040">
    <property type="entry name" value="AUSTRALIN, ISOFORM A-RELATED"/>
    <property type="match status" value="1"/>
</dbReference>
<keyword evidence="6" id="KW-0498">Mitosis</keyword>
<dbReference type="Proteomes" id="UP001302126">
    <property type="component" value="Unassembled WGS sequence"/>
</dbReference>
<keyword evidence="7" id="KW-0539">Nucleus</keyword>
<dbReference type="GO" id="GO:0051301">
    <property type="term" value="P:cell division"/>
    <property type="evidence" value="ECO:0007669"/>
    <property type="project" value="UniProtKB-KW"/>
</dbReference>
<keyword evidence="4" id="KW-0158">Chromosome</keyword>
<dbReference type="GO" id="GO:0032133">
    <property type="term" value="C:chromosome passenger complex"/>
    <property type="evidence" value="ECO:0007669"/>
    <property type="project" value="TreeGrafter"/>
</dbReference>
<evidence type="ECO:0000313" key="12">
    <source>
        <dbReference type="EMBL" id="KAK4187989.1"/>
    </source>
</evidence>
<feature type="region of interest" description="Disordered" evidence="10">
    <location>
        <begin position="1"/>
        <end position="33"/>
    </location>
</feature>
<reference evidence="12" key="1">
    <citation type="journal article" date="2023" name="Mol. Phylogenet. Evol.">
        <title>Genome-scale phylogeny and comparative genomics of the fungal order Sordariales.</title>
        <authorList>
            <person name="Hensen N."/>
            <person name="Bonometti L."/>
            <person name="Westerberg I."/>
            <person name="Brannstrom I.O."/>
            <person name="Guillou S."/>
            <person name="Cros-Aarteil S."/>
            <person name="Calhoun S."/>
            <person name="Haridas S."/>
            <person name="Kuo A."/>
            <person name="Mondo S."/>
            <person name="Pangilinan J."/>
            <person name="Riley R."/>
            <person name="LaButti K."/>
            <person name="Andreopoulos B."/>
            <person name="Lipzen A."/>
            <person name="Chen C."/>
            <person name="Yan M."/>
            <person name="Daum C."/>
            <person name="Ng V."/>
            <person name="Clum A."/>
            <person name="Steindorff A."/>
            <person name="Ohm R.A."/>
            <person name="Martin F."/>
            <person name="Silar P."/>
            <person name="Natvig D.O."/>
            <person name="Lalanne C."/>
            <person name="Gautier V."/>
            <person name="Ament-Velasquez S.L."/>
            <person name="Kruys A."/>
            <person name="Hutchinson M.I."/>
            <person name="Powell A.J."/>
            <person name="Barry K."/>
            <person name="Miller A.N."/>
            <person name="Grigoriev I.V."/>
            <person name="Debuchy R."/>
            <person name="Gladieux P."/>
            <person name="Hiltunen Thoren M."/>
            <person name="Johannesson H."/>
        </authorList>
    </citation>
    <scope>NUCLEOTIDE SEQUENCE</scope>
    <source>
        <strain evidence="12">PSN309</strain>
    </source>
</reference>
<dbReference type="GO" id="GO:0000070">
    <property type="term" value="P:mitotic sister chromatid segregation"/>
    <property type="evidence" value="ECO:0007669"/>
    <property type="project" value="TreeGrafter"/>
</dbReference>
<accession>A0AAN7AIM3</accession>
<reference evidence="12" key="2">
    <citation type="submission" date="2023-05" db="EMBL/GenBank/DDBJ databases">
        <authorList>
            <consortium name="Lawrence Berkeley National Laboratory"/>
            <person name="Steindorff A."/>
            <person name="Hensen N."/>
            <person name="Bonometti L."/>
            <person name="Westerberg I."/>
            <person name="Brannstrom I.O."/>
            <person name="Guillou S."/>
            <person name="Cros-Aarteil S."/>
            <person name="Calhoun S."/>
            <person name="Haridas S."/>
            <person name="Kuo A."/>
            <person name="Mondo S."/>
            <person name="Pangilinan J."/>
            <person name="Riley R."/>
            <person name="Labutti K."/>
            <person name="Andreopoulos B."/>
            <person name="Lipzen A."/>
            <person name="Chen C."/>
            <person name="Yanf M."/>
            <person name="Daum C."/>
            <person name="Ng V."/>
            <person name="Clum A."/>
            <person name="Ohm R."/>
            <person name="Martin F."/>
            <person name="Silar P."/>
            <person name="Natvig D."/>
            <person name="Lalanne C."/>
            <person name="Gautier V."/>
            <person name="Ament-Velasquez S.L."/>
            <person name="Kruys A."/>
            <person name="Hutchinson M.I."/>
            <person name="Powell A.J."/>
            <person name="Barry K."/>
            <person name="Miller A.N."/>
            <person name="Grigoriev I.V."/>
            <person name="Debuchy R."/>
            <person name="Gladieux P."/>
            <person name="Thoren M.H."/>
            <person name="Johannesson H."/>
        </authorList>
    </citation>
    <scope>NUCLEOTIDE SEQUENCE</scope>
    <source>
        <strain evidence="12">PSN309</strain>
    </source>
</reference>
<evidence type="ECO:0000256" key="4">
    <source>
        <dbReference type="ARBA" id="ARBA00022454"/>
    </source>
</evidence>
<feature type="compositionally biased region" description="Low complexity" evidence="10">
    <location>
        <begin position="9"/>
        <end position="20"/>
    </location>
</feature>
<dbReference type="Pfam" id="PF10444">
    <property type="entry name" value="Nbl1_Borealin_N"/>
    <property type="match status" value="1"/>
</dbReference>
<dbReference type="EMBL" id="MU864394">
    <property type="protein sequence ID" value="KAK4187989.1"/>
    <property type="molecule type" value="Genomic_DNA"/>
</dbReference>
<feature type="compositionally biased region" description="Polar residues" evidence="10">
    <location>
        <begin position="191"/>
        <end position="207"/>
    </location>
</feature>
<comment type="similarity">
    <text evidence="3">Belongs to the borealin family.</text>
</comment>
<evidence type="ECO:0000256" key="10">
    <source>
        <dbReference type="SAM" id="MobiDB-lite"/>
    </source>
</evidence>
<dbReference type="GO" id="GO:0005634">
    <property type="term" value="C:nucleus"/>
    <property type="evidence" value="ECO:0007669"/>
    <property type="project" value="UniProtKB-SubCell"/>
</dbReference>
<organism evidence="12 13">
    <name type="scientific">Podospora australis</name>
    <dbReference type="NCBI Taxonomy" id="1536484"/>
    <lineage>
        <taxon>Eukaryota</taxon>
        <taxon>Fungi</taxon>
        <taxon>Dikarya</taxon>
        <taxon>Ascomycota</taxon>
        <taxon>Pezizomycotina</taxon>
        <taxon>Sordariomycetes</taxon>
        <taxon>Sordariomycetidae</taxon>
        <taxon>Sordariales</taxon>
        <taxon>Podosporaceae</taxon>
        <taxon>Podospora</taxon>
    </lineage>
</organism>
<gene>
    <name evidence="12" type="ORF">QBC35DRAFT_433891</name>
</gene>
<feature type="compositionally biased region" description="Basic and acidic residues" evidence="10">
    <location>
        <begin position="152"/>
        <end position="164"/>
    </location>
</feature>
<evidence type="ECO:0000256" key="5">
    <source>
        <dbReference type="ARBA" id="ARBA00022618"/>
    </source>
</evidence>
<dbReference type="AlphaFoldDB" id="A0AAN7AIM3"/>
<dbReference type="GO" id="GO:0000775">
    <property type="term" value="C:chromosome, centromeric region"/>
    <property type="evidence" value="ECO:0007669"/>
    <property type="project" value="UniProtKB-SubCell"/>
</dbReference>
<evidence type="ECO:0000259" key="11">
    <source>
        <dbReference type="Pfam" id="PF10444"/>
    </source>
</evidence>
<evidence type="ECO:0000256" key="9">
    <source>
        <dbReference type="ARBA" id="ARBA00023328"/>
    </source>
</evidence>
<evidence type="ECO:0000256" key="7">
    <source>
        <dbReference type="ARBA" id="ARBA00023242"/>
    </source>
</evidence>
<protein>
    <submittedName>
        <fullName evidence="12">Borealin N terminal-domain-containing protein</fullName>
    </submittedName>
</protein>
<comment type="subcellular location">
    <subcellularLocation>
        <location evidence="2">Chromosome</location>
        <location evidence="2">Centromere</location>
    </subcellularLocation>
    <subcellularLocation>
        <location evidence="1">Nucleus</location>
    </subcellularLocation>
</comment>
<keyword evidence="5" id="KW-0132">Cell division</keyword>
<keyword evidence="8" id="KW-0131">Cell cycle</keyword>
<feature type="compositionally biased region" description="Low complexity" evidence="10">
    <location>
        <begin position="373"/>
        <end position="384"/>
    </location>
</feature>
<evidence type="ECO:0000256" key="1">
    <source>
        <dbReference type="ARBA" id="ARBA00004123"/>
    </source>
</evidence>
<sequence length="407" mass="42283">MPSEEENVTQLTTELITTKTGSSEEPQSPMKRRRTGITAAQKQALIDNLQLEITERARKLRSNYNIHAQSLRTRIEIRVNRIPVSLRKMKMGDLLAKYSSSSSEQTATAASSRAITQGPPVPEKDSTTSRPPITRGGYPMAPPPAGRPAKRLSHEISGGDKENEVVEQLENPKKRPRANNGNPVGDHHPFSRSQNNILSPTSSNTRTVPRAVGTPAGVRSGIARPVSPTKGAMAASNLLSNIVDKARPTPGRPATSSSTASSANNPLARKHTATPSTSSSSAATTTTTAAAAAAKRKRGATVGAAATVAPASRPATRTGRRISGTSESSEGSTSTVVRKRPATAPGDRPPPAKSAGSNAGKTSKRGAMMSSIKKGVAGATSKKTGAGGSVKAASSTTGTGRVLRKRA</sequence>
<feature type="compositionally biased region" description="Low complexity" evidence="10">
    <location>
        <begin position="254"/>
        <end position="263"/>
    </location>
</feature>
<dbReference type="InterPro" id="IPR018867">
    <property type="entry name" value="Cell_div_borealin"/>
</dbReference>
<name>A0AAN7AIM3_9PEZI</name>
<keyword evidence="9" id="KW-0137">Centromere</keyword>
<proteinExistence type="inferred from homology"/>
<evidence type="ECO:0000256" key="2">
    <source>
        <dbReference type="ARBA" id="ARBA00004584"/>
    </source>
</evidence>
<feature type="region of interest" description="Disordered" evidence="10">
    <location>
        <begin position="105"/>
        <end position="229"/>
    </location>
</feature>
<feature type="compositionally biased region" description="Low complexity" evidence="10">
    <location>
        <begin position="273"/>
        <end position="293"/>
    </location>
</feature>
<keyword evidence="13" id="KW-1185">Reference proteome</keyword>
<feature type="region of interest" description="Disordered" evidence="10">
    <location>
        <begin position="244"/>
        <end position="407"/>
    </location>
</feature>
<feature type="domain" description="Borealin N-terminal" evidence="11">
    <location>
        <begin position="41"/>
        <end position="97"/>
    </location>
</feature>
<dbReference type="Gene3D" id="6.10.250.1900">
    <property type="match status" value="1"/>
</dbReference>
<dbReference type="GO" id="GO:0051233">
    <property type="term" value="C:spindle midzone"/>
    <property type="evidence" value="ECO:0007669"/>
    <property type="project" value="TreeGrafter"/>
</dbReference>
<comment type="caution">
    <text evidence="12">The sequence shown here is derived from an EMBL/GenBank/DDBJ whole genome shotgun (WGS) entry which is preliminary data.</text>
</comment>
<evidence type="ECO:0000256" key="8">
    <source>
        <dbReference type="ARBA" id="ARBA00023306"/>
    </source>
</evidence>
<feature type="compositionally biased region" description="Low complexity" evidence="10">
    <location>
        <begin position="300"/>
        <end position="335"/>
    </location>
</feature>
<feature type="compositionally biased region" description="Low complexity" evidence="10">
    <location>
        <begin position="105"/>
        <end position="114"/>
    </location>
</feature>
<evidence type="ECO:0000313" key="13">
    <source>
        <dbReference type="Proteomes" id="UP001302126"/>
    </source>
</evidence>